<dbReference type="EMBL" id="VLPK01000008">
    <property type="protein sequence ID" value="TSJ35896.1"/>
    <property type="molecule type" value="Genomic_DNA"/>
</dbReference>
<keyword evidence="1" id="KW-0812">Transmembrane</keyword>
<keyword evidence="1" id="KW-1133">Transmembrane helix</keyword>
<evidence type="ECO:0000313" key="2">
    <source>
        <dbReference type="EMBL" id="TSJ35896.1"/>
    </source>
</evidence>
<comment type="caution">
    <text evidence="2">The sequence shown here is derived from an EMBL/GenBank/DDBJ whole genome shotgun (WGS) entry which is preliminary data.</text>
</comment>
<sequence length="62" mass="7057">MNWNIRPLYPLVVLLIIFAMIASDQNRDKVTMGNDTASMRKDASTIADTTIVIDHQLRSPRK</sequence>
<protein>
    <submittedName>
        <fullName evidence="2">Uncharacterized protein</fullName>
    </submittedName>
</protein>
<accession>A0A556M7Y3</accession>
<reference evidence="2 3" key="1">
    <citation type="submission" date="2019-07" db="EMBL/GenBank/DDBJ databases">
        <authorList>
            <person name="Huq M.A."/>
        </authorList>
    </citation>
    <scope>NUCLEOTIDE SEQUENCE [LARGE SCALE GENOMIC DNA]</scope>
    <source>
        <strain evidence="2 3">MAH-19</strain>
    </source>
</reference>
<proteinExistence type="predicted"/>
<dbReference type="AlphaFoldDB" id="A0A556M7Y3"/>
<dbReference type="RefSeq" id="WP_144250770.1">
    <property type="nucleotide sequence ID" value="NZ_VLPK01000008.1"/>
</dbReference>
<evidence type="ECO:0000313" key="3">
    <source>
        <dbReference type="Proteomes" id="UP000318733"/>
    </source>
</evidence>
<dbReference type="Proteomes" id="UP000318733">
    <property type="component" value="Unassembled WGS sequence"/>
</dbReference>
<keyword evidence="1" id="KW-0472">Membrane</keyword>
<evidence type="ECO:0000256" key="1">
    <source>
        <dbReference type="SAM" id="Phobius"/>
    </source>
</evidence>
<gene>
    <name evidence="2" type="ORF">FO440_23540</name>
</gene>
<feature type="transmembrane region" description="Helical" evidence="1">
    <location>
        <begin position="6"/>
        <end position="23"/>
    </location>
</feature>
<name>A0A556M7Y3_9SPHI</name>
<organism evidence="2 3">
    <name type="scientific">Mucilaginibacter corticis</name>
    <dbReference type="NCBI Taxonomy" id="2597670"/>
    <lineage>
        <taxon>Bacteria</taxon>
        <taxon>Pseudomonadati</taxon>
        <taxon>Bacteroidota</taxon>
        <taxon>Sphingobacteriia</taxon>
        <taxon>Sphingobacteriales</taxon>
        <taxon>Sphingobacteriaceae</taxon>
        <taxon>Mucilaginibacter</taxon>
    </lineage>
</organism>
<keyword evidence="3" id="KW-1185">Reference proteome</keyword>